<dbReference type="Gene3D" id="2.60.40.1120">
    <property type="entry name" value="Carboxypeptidase-like, regulatory domain"/>
    <property type="match status" value="1"/>
</dbReference>
<comment type="subcellular location">
    <subcellularLocation>
        <location evidence="1">Cell outer membrane</location>
    </subcellularLocation>
</comment>
<evidence type="ECO:0000313" key="5">
    <source>
        <dbReference type="Proteomes" id="UP001058533"/>
    </source>
</evidence>
<evidence type="ECO:0000256" key="1">
    <source>
        <dbReference type="ARBA" id="ARBA00004442"/>
    </source>
</evidence>
<dbReference type="Gene3D" id="2.40.170.20">
    <property type="entry name" value="TonB-dependent receptor, beta-barrel domain"/>
    <property type="match status" value="1"/>
</dbReference>
<evidence type="ECO:0000256" key="2">
    <source>
        <dbReference type="ARBA" id="ARBA00023136"/>
    </source>
</evidence>
<accession>A0ABY5L6U0</accession>
<evidence type="ECO:0000256" key="3">
    <source>
        <dbReference type="ARBA" id="ARBA00023237"/>
    </source>
</evidence>
<proteinExistence type="predicted"/>
<organism evidence="4 5">
    <name type="scientific">Sphingomonas qomolangmaensis</name>
    <dbReference type="NCBI Taxonomy" id="2918765"/>
    <lineage>
        <taxon>Bacteria</taxon>
        <taxon>Pseudomonadati</taxon>
        <taxon>Pseudomonadota</taxon>
        <taxon>Alphaproteobacteria</taxon>
        <taxon>Sphingomonadales</taxon>
        <taxon>Sphingomonadaceae</taxon>
        <taxon>Sphingomonas</taxon>
    </lineage>
</organism>
<keyword evidence="5" id="KW-1185">Reference proteome</keyword>
<keyword evidence="2" id="KW-0472">Membrane</keyword>
<dbReference type="Proteomes" id="UP001058533">
    <property type="component" value="Chromosome"/>
</dbReference>
<gene>
    <name evidence="4" type="ORF">NMP03_15210</name>
</gene>
<dbReference type="RefSeq" id="WP_256506330.1">
    <property type="nucleotide sequence ID" value="NZ_CP101740.1"/>
</dbReference>
<dbReference type="SUPFAM" id="SSF49464">
    <property type="entry name" value="Carboxypeptidase regulatory domain-like"/>
    <property type="match status" value="1"/>
</dbReference>
<name>A0ABY5L6U0_9SPHN</name>
<reference evidence="4" key="1">
    <citation type="submission" date="2022-07" db="EMBL/GenBank/DDBJ databases">
        <title>Sphingomonas sp. nov., a novel bacterium isolated from the north slope of the Mount Everest.</title>
        <authorList>
            <person name="Cui X."/>
            <person name="Liu Y."/>
        </authorList>
    </citation>
    <scope>NUCLEOTIDE SEQUENCE</scope>
    <source>
        <strain evidence="4">S5-59</strain>
    </source>
</reference>
<dbReference type="SUPFAM" id="SSF56935">
    <property type="entry name" value="Porins"/>
    <property type="match status" value="1"/>
</dbReference>
<sequence length="700" mass="74097">MGTTAIAIATVSAFAFQASDQACPAPTVCGTVVDANGAPIEAAEVTIERNGAPIVVATDNAGRFRAENAADPTGITVIADERDAVTIAYDAFRVTGARIVVDDPPALAEADILVTARKASLPFSRQVIEKIDLLTDPIANADALLAVAGLPSATNLDNSADVQLRGSAAGLSRTYYNDVPLYEVVRGSSVDQVTRVSSIFNASILRNIETYPTLSPAYLPNTAAGAVRIVPAVDGSVPSSVFLGLPGTTASAAFALPNGSVQAYASAIDLSGTLALNPKLKATTDSFTSAAIGLSAVARTSGGTEVTSLSVIDVERGAYPLRLLNLSGVSTNRRLRSYNLVGVEAAVGDERLKLDLSATGTSNDLEYLGQKVSANNLYLYANADLAGNFLGGLIEYRTGVSGEHFRLAGAGAFTADDAQARRRLEKLTYGSAHAFVTLQPVAFLTLAVGGRQYTSGDRSPGATYSAAATLSSEDRRHKLIVGGGTFGAIIPPELISTTPLMRAQSRQVSIDYEFAGGPVDLKVGGYLKTDRVNESLTRIEGFDGSIVVRPTSWLRLSASFARSRQRSAGFRADRDLGHFVRIQSRLSLSATAAFNATFTTKSGAPYTRVLRGGADGAGGFFPVFDDTINGARLRRFETLDVNIFERLQLTPKFAPIVFVGVTNLLDRRNESRPVYNADFSHEERSYFERRALSFGIVQSF</sequence>
<dbReference type="InterPro" id="IPR036942">
    <property type="entry name" value="Beta-barrel_TonB_sf"/>
</dbReference>
<evidence type="ECO:0000313" key="4">
    <source>
        <dbReference type="EMBL" id="UUL82497.1"/>
    </source>
</evidence>
<dbReference type="EMBL" id="CP101740">
    <property type="protein sequence ID" value="UUL82497.1"/>
    <property type="molecule type" value="Genomic_DNA"/>
</dbReference>
<protein>
    <submittedName>
        <fullName evidence="4">Carboxypeptidase-like regulatory domain-containing protein</fullName>
    </submittedName>
</protein>
<dbReference type="InterPro" id="IPR008969">
    <property type="entry name" value="CarboxyPept-like_regulatory"/>
</dbReference>
<keyword evidence="3" id="KW-0998">Cell outer membrane</keyword>